<dbReference type="EMBL" id="JBHMEC010000012">
    <property type="protein sequence ID" value="MFB9149657.1"/>
    <property type="molecule type" value="Genomic_DNA"/>
</dbReference>
<accession>A0ABV5HZ01</accession>
<sequence length="286" mass="32692">MIPASLEEATSDLGRRHIVPLSGGKDSTALAIYMIENHSHLPLEFLFTDTGAELPETYAYIKRFEAIFGVEVQRLTALDLPELRVRDKAGKRSPFDVLLDEVYSGFLPNPQARWCTRMLKIRPFEHFVGDSECYSYIGIRADENRDGFGGAAANHRQQYDANRRAKPVALSEKENIRPVYPLKDAGLGIADVRAMLDDSGLGLPKYYEWRSRSGCYFCFYQQIGEWQALKERHPELFESASTYEDEKSDGRRFTWTQRRTLQEIARMERRDAPVGEPEDGCAICHL</sequence>
<gene>
    <name evidence="2" type="ORF">ACFFU4_07850</name>
</gene>
<dbReference type="Proteomes" id="UP001589670">
    <property type="component" value="Unassembled WGS sequence"/>
</dbReference>
<name>A0ABV5HZ01_9RHOB</name>
<dbReference type="Gene3D" id="3.40.50.620">
    <property type="entry name" value="HUPs"/>
    <property type="match status" value="1"/>
</dbReference>
<feature type="domain" description="Phosphoadenosine phosphosulphate reductase" evidence="1">
    <location>
        <begin position="17"/>
        <end position="145"/>
    </location>
</feature>
<dbReference type="RefSeq" id="WP_377068794.1">
    <property type="nucleotide sequence ID" value="NZ_JBHMEC010000012.1"/>
</dbReference>
<dbReference type="InterPro" id="IPR014729">
    <property type="entry name" value="Rossmann-like_a/b/a_fold"/>
</dbReference>
<evidence type="ECO:0000313" key="3">
    <source>
        <dbReference type="Proteomes" id="UP001589670"/>
    </source>
</evidence>
<dbReference type="Pfam" id="PF01507">
    <property type="entry name" value="PAPS_reduct"/>
    <property type="match status" value="1"/>
</dbReference>
<evidence type="ECO:0000313" key="2">
    <source>
        <dbReference type="EMBL" id="MFB9149657.1"/>
    </source>
</evidence>
<proteinExistence type="predicted"/>
<dbReference type="InterPro" id="IPR050128">
    <property type="entry name" value="Sulfate_adenylyltrnsfr_sub2"/>
</dbReference>
<dbReference type="InterPro" id="IPR002500">
    <property type="entry name" value="PAPS_reduct_dom"/>
</dbReference>
<organism evidence="2 3">
    <name type="scientific">Roseovarius ramblicola</name>
    <dbReference type="NCBI Taxonomy" id="2022336"/>
    <lineage>
        <taxon>Bacteria</taxon>
        <taxon>Pseudomonadati</taxon>
        <taxon>Pseudomonadota</taxon>
        <taxon>Alphaproteobacteria</taxon>
        <taxon>Rhodobacterales</taxon>
        <taxon>Roseobacteraceae</taxon>
        <taxon>Roseovarius</taxon>
    </lineage>
</organism>
<evidence type="ECO:0000259" key="1">
    <source>
        <dbReference type="Pfam" id="PF01507"/>
    </source>
</evidence>
<reference evidence="2 3" key="1">
    <citation type="submission" date="2024-09" db="EMBL/GenBank/DDBJ databases">
        <authorList>
            <person name="Sun Q."/>
            <person name="Mori K."/>
        </authorList>
    </citation>
    <scope>NUCLEOTIDE SEQUENCE [LARGE SCALE GENOMIC DNA]</scope>
    <source>
        <strain evidence="2 3">CECT 9424</strain>
    </source>
</reference>
<dbReference type="SUPFAM" id="SSF52402">
    <property type="entry name" value="Adenine nucleotide alpha hydrolases-like"/>
    <property type="match status" value="1"/>
</dbReference>
<keyword evidence="3" id="KW-1185">Reference proteome</keyword>
<dbReference type="PANTHER" id="PTHR43196">
    <property type="entry name" value="SULFATE ADENYLYLTRANSFERASE SUBUNIT 2"/>
    <property type="match status" value="1"/>
</dbReference>
<comment type="caution">
    <text evidence="2">The sequence shown here is derived from an EMBL/GenBank/DDBJ whole genome shotgun (WGS) entry which is preliminary data.</text>
</comment>
<protein>
    <submittedName>
        <fullName evidence="2">Phosphoadenosine phosphosulfate reductase family protein</fullName>
    </submittedName>
</protein>
<dbReference type="PANTHER" id="PTHR43196:SF2">
    <property type="entry name" value="PHOSPHOADENOSINE PHOSPHOSULFATE REDUCTASE"/>
    <property type="match status" value="1"/>
</dbReference>